<dbReference type="InterPro" id="IPR050627">
    <property type="entry name" value="Nitroreductase/BluB"/>
</dbReference>
<accession>A0A917X542</accession>
<dbReference type="PANTHER" id="PTHR23026:SF123">
    <property type="entry name" value="NAD(P)H NITROREDUCTASE RV3131-RELATED"/>
    <property type="match status" value="1"/>
</dbReference>
<sequence length="338" mass="36499">MDERLPDRTAAACVRAALTAPSAHNTQPWLFRLGTDRIDVLTDPRRALAVIDPDGRAMHLSVGAAVCNLRLALAAAGWTSRLAGPGRVVLGPRREPGAGVLVLASAIGHRRTNRGPYSAAPVGADALTALRLAAQAPDIRLTVLDPVRRSAVLALTQAADERQRADPAYRCELARWTDADGTRRDGVPARTFGPRATTAPLPLRDFGLTLPAVERTAARFERHPLLVVLHSRRDTPGGWVAAGRALQRVLLTATVHGLATQPMTQALEVPEFRRYLIDPDVRWCPQMILRVGHAQPAPAGPRRDLRTVVLREPGDRPLPRTTAFPRGALVGAGRRSGR</sequence>
<organism evidence="2 3">
    <name type="scientific">Dactylosporangium sucinum</name>
    <dbReference type="NCBI Taxonomy" id="1424081"/>
    <lineage>
        <taxon>Bacteria</taxon>
        <taxon>Bacillati</taxon>
        <taxon>Actinomycetota</taxon>
        <taxon>Actinomycetes</taxon>
        <taxon>Micromonosporales</taxon>
        <taxon>Micromonosporaceae</taxon>
        <taxon>Dactylosporangium</taxon>
    </lineage>
</organism>
<dbReference type="InterPro" id="IPR029479">
    <property type="entry name" value="Nitroreductase"/>
</dbReference>
<reference evidence="2" key="1">
    <citation type="journal article" date="2014" name="Int. J. Syst. Evol. Microbiol.">
        <title>Complete genome sequence of Corynebacterium casei LMG S-19264T (=DSM 44701T), isolated from a smear-ripened cheese.</title>
        <authorList>
            <consortium name="US DOE Joint Genome Institute (JGI-PGF)"/>
            <person name="Walter F."/>
            <person name="Albersmeier A."/>
            <person name="Kalinowski J."/>
            <person name="Ruckert C."/>
        </authorList>
    </citation>
    <scope>NUCLEOTIDE SEQUENCE</scope>
    <source>
        <strain evidence="2">JCM 19831</strain>
    </source>
</reference>
<dbReference type="RefSeq" id="WP_190255497.1">
    <property type="nucleotide sequence ID" value="NZ_BMPI01000057.1"/>
</dbReference>
<dbReference type="Pfam" id="PF00881">
    <property type="entry name" value="Nitroreductase"/>
    <property type="match status" value="1"/>
</dbReference>
<comment type="caution">
    <text evidence="2">The sequence shown here is derived from an EMBL/GenBank/DDBJ whole genome shotgun (WGS) entry which is preliminary data.</text>
</comment>
<proteinExistence type="predicted"/>
<dbReference type="InterPro" id="IPR000415">
    <property type="entry name" value="Nitroreductase-like"/>
</dbReference>
<dbReference type="GO" id="GO:0016491">
    <property type="term" value="F:oxidoreductase activity"/>
    <property type="evidence" value="ECO:0007669"/>
    <property type="project" value="InterPro"/>
</dbReference>
<dbReference type="SUPFAM" id="SSF55469">
    <property type="entry name" value="FMN-dependent nitroreductase-like"/>
    <property type="match status" value="2"/>
</dbReference>
<feature type="domain" description="Nitroreductase" evidence="1">
    <location>
        <begin position="109"/>
        <end position="293"/>
    </location>
</feature>
<dbReference type="AlphaFoldDB" id="A0A917X542"/>
<name>A0A917X542_9ACTN</name>
<evidence type="ECO:0000313" key="3">
    <source>
        <dbReference type="Proteomes" id="UP000642070"/>
    </source>
</evidence>
<protein>
    <recommendedName>
        <fullName evidence="1">Nitroreductase domain-containing protein</fullName>
    </recommendedName>
</protein>
<dbReference type="PANTHER" id="PTHR23026">
    <property type="entry name" value="NADPH NITROREDUCTASE"/>
    <property type="match status" value="1"/>
</dbReference>
<gene>
    <name evidence="2" type="ORF">GCM10007977_082370</name>
</gene>
<dbReference type="EMBL" id="BMPI01000057">
    <property type="protein sequence ID" value="GGM68105.1"/>
    <property type="molecule type" value="Genomic_DNA"/>
</dbReference>
<dbReference type="Gene3D" id="3.40.109.10">
    <property type="entry name" value="NADH Oxidase"/>
    <property type="match status" value="1"/>
</dbReference>
<keyword evidence="3" id="KW-1185">Reference proteome</keyword>
<dbReference type="Proteomes" id="UP000642070">
    <property type="component" value="Unassembled WGS sequence"/>
</dbReference>
<reference evidence="2" key="2">
    <citation type="submission" date="2020-09" db="EMBL/GenBank/DDBJ databases">
        <authorList>
            <person name="Sun Q."/>
            <person name="Ohkuma M."/>
        </authorList>
    </citation>
    <scope>NUCLEOTIDE SEQUENCE</scope>
    <source>
        <strain evidence="2">JCM 19831</strain>
    </source>
</reference>
<dbReference type="NCBIfam" id="NF047509">
    <property type="entry name" value="Rv3131_FMN_oxido"/>
    <property type="match status" value="1"/>
</dbReference>
<evidence type="ECO:0000259" key="1">
    <source>
        <dbReference type="Pfam" id="PF00881"/>
    </source>
</evidence>
<evidence type="ECO:0000313" key="2">
    <source>
        <dbReference type="EMBL" id="GGM68105.1"/>
    </source>
</evidence>